<dbReference type="EMBL" id="JANURM010000005">
    <property type="protein sequence ID" value="MDL0088889.1"/>
    <property type="molecule type" value="Genomic_DNA"/>
</dbReference>
<sequence>MRNFIIAIFVFIFIGCSSKSEMVIIQKPQIDEKSTMLFTEVMRIPLDCSECNGKGRGVFINGAFYKSDVAVKCCLNKNLIDTDVAFKKVYLHRIVDFRDSPKAIYYTKKNGQQVVFNSTSRPEVLFYMFLEQELKSRGIVVVDTQTSPYTYKLDFFIKNIRGDYDRSSEILSGKLSGELKISNINKNKTLQINTSQEVTKLFANKQQDFDFFISLLAKQAANKVAEIITKF</sequence>
<organism evidence="1 2">
    <name type="scientific">Campylobacter gastrosuis</name>
    <dbReference type="NCBI Taxonomy" id="2974576"/>
    <lineage>
        <taxon>Bacteria</taxon>
        <taxon>Pseudomonadati</taxon>
        <taxon>Campylobacterota</taxon>
        <taxon>Epsilonproteobacteria</taxon>
        <taxon>Campylobacterales</taxon>
        <taxon>Campylobacteraceae</taxon>
        <taxon>Campylobacter</taxon>
    </lineage>
</organism>
<name>A0ABT7HPQ7_9BACT</name>
<comment type="caution">
    <text evidence="1">The sequence shown here is derived from an EMBL/GenBank/DDBJ whole genome shotgun (WGS) entry which is preliminary data.</text>
</comment>
<accession>A0ABT7HPQ7</accession>
<gene>
    <name evidence="1" type="ORF">NYG85_05820</name>
</gene>
<proteinExistence type="predicted"/>
<reference evidence="1" key="1">
    <citation type="submission" date="2022-08" db="EMBL/GenBank/DDBJ databases">
        <authorList>
            <person name="Wang H."/>
        </authorList>
    </citation>
    <scope>NUCLEOTIDE SEQUENCE</scope>
    <source>
        <strain evidence="1">PS10</strain>
    </source>
</reference>
<dbReference type="PROSITE" id="PS51257">
    <property type="entry name" value="PROKAR_LIPOPROTEIN"/>
    <property type="match status" value="1"/>
</dbReference>
<dbReference type="Proteomes" id="UP001173801">
    <property type="component" value="Unassembled WGS sequence"/>
</dbReference>
<evidence type="ECO:0000313" key="2">
    <source>
        <dbReference type="Proteomes" id="UP001173801"/>
    </source>
</evidence>
<evidence type="ECO:0008006" key="3">
    <source>
        <dbReference type="Google" id="ProtNLM"/>
    </source>
</evidence>
<keyword evidence="2" id="KW-1185">Reference proteome</keyword>
<protein>
    <recommendedName>
        <fullName evidence="3">Outer membrane liproprotein</fullName>
    </recommendedName>
</protein>
<evidence type="ECO:0000313" key="1">
    <source>
        <dbReference type="EMBL" id="MDL0088889.1"/>
    </source>
</evidence>
<reference evidence="1" key="2">
    <citation type="journal article" date="2023" name="Microorganisms">
        <title>Isolation and Genomic Characteristics of Cat-Borne Campylobacter felis sp. nov. and Sheep-Borne Campylobacter ovis sp. nov.</title>
        <authorList>
            <person name="Wang H."/>
            <person name="Li Y."/>
            <person name="Gu Y."/>
            <person name="Zhou G."/>
            <person name="Chen X."/>
            <person name="Zhang X."/>
            <person name="Shao Z."/>
            <person name="Zhang J."/>
            <person name="Zhang M."/>
        </authorList>
    </citation>
    <scope>NUCLEOTIDE SEQUENCE</scope>
    <source>
        <strain evidence="1">PS10</strain>
    </source>
</reference>
<dbReference type="RefSeq" id="WP_284937547.1">
    <property type="nucleotide sequence ID" value="NZ_JANURM010000005.1"/>
</dbReference>